<feature type="transmembrane region" description="Helical" evidence="6">
    <location>
        <begin position="6"/>
        <end position="27"/>
    </location>
</feature>
<dbReference type="PANTHER" id="PTHR35007:SF2">
    <property type="entry name" value="PILUS ASSEMBLE PROTEIN"/>
    <property type="match status" value="1"/>
</dbReference>
<evidence type="ECO:0000259" key="7">
    <source>
        <dbReference type="Pfam" id="PF00482"/>
    </source>
</evidence>
<feature type="transmembrane region" description="Helical" evidence="6">
    <location>
        <begin position="265"/>
        <end position="284"/>
    </location>
</feature>
<feature type="transmembrane region" description="Helical" evidence="6">
    <location>
        <begin position="296"/>
        <end position="316"/>
    </location>
</feature>
<sequence>MDPLTGYTVVGVAASGAAGFLLGRDWLGRRDRRLRARALLAADGAGSASWLEWRLRHGVLPFRPLARGLLRHGAPARWADGAVILCRAHGIDAAPEAVASCALAFATGSVVLGWVLTGSPVFGAAVAGGAAVVAGGVARADAERRQNALRDEVPDALRSLGVCFRAGLSLMQTLRQTGTEMKGPLGALFLSSARILETGGVASEALAVFRRRSDVSELAFVAVALDVQHTCGGSLAPVLDAARESVEGEIELARSLRVQTAQAKLSARIVTAMPFVLAALFSLMSPGFLGPFVESVPGMALLAMALAMQAAGVLMVQRMLDVDGR</sequence>
<comment type="caution">
    <text evidence="8">The sequence shown here is derived from an EMBL/GenBank/DDBJ whole genome shotgun (WGS) entry which is preliminary data.</text>
</comment>
<proteinExistence type="predicted"/>
<dbReference type="EMBL" id="WAJS01000013">
    <property type="protein sequence ID" value="KAB1648680.1"/>
    <property type="molecule type" value="Genomic_DNA"/>
</dbReference>
<evidence type="ECO:0000256" key="6">
    <source>
        <dbReference type="SAM" id="Phobius"/>
    </source>
</evidence>
<gene>
    <name evidence="8" type="ORF">F8D48_05160</name>
</gene>
<feature type="transmembrane region" description="Helical" evidence="6">
    <location>
        <begin position="97"/>
        <end position="116"/>
    </location>
</feature>
<feature type="transmembrane region" description="Helical" evidence="6">
    <location>
        <begin position="122"/>
        <end position="140"/>
    </location>
</feature>
<feature type="domain" description="Type II secretion system protein GspF" evidence="7">
    <location>
        <begin position="156"/>
        <end position="281"/>
    </location>
</feature>
<evidence type="ECO:0000313" key="9">
    <source>
        <dbReference type="Proteomes" id="UP000479639"/>
    </source>
</evidence>
<keyword evidence="3 6" id="KW-0812">Transmembrane</keyword>
<evidence type="ECO:0000256" key="5">
    <source>
        <dbReference type="ARBA" id="ARBA00023136"/>
    </source>
</evidence>
<keyword evidence="2" id="KW-1003">Cell membrane</keyword>
<dbReference type="InterPro" id="IPR018076">
    <property type="entry name" value="T2SS_GspF_dom"/>
</dbReference>
<keyword evidence="4 6" id="KW-1133">Transmembrane helix</keyword>
<organism evidence="8 9">
    <name type="scientific">Adlercreutzia muris</name>
    <dbReference type="NCBI Taxonomy" id="1796610"/>
    <lineage>
        <taxon>Bacteria</taxon>
        <taxon>Bacillati</taxon>
        <taxon>Actinomycetota</taxon>
        <taxon>Coriobacteriia</taxon>
        <taxon>Eggerthellales</taxon>
        <taxon>Eggerthellaceae</taxon>
        <taxon>Adlercreutzia</taxon>
    </lineage>
</organism>
<reference evidence="8 9" key="1">
    <citation type="submission" date="2019-09" db="EMBL/GenBank/DDBJ databases">
        <title>Whole genome shotgun sequencing (WGS) of Ellagibacter isourolithinifaciens DSM 104140(T) and Adlercreutzia muris DSM 29508(T).</title>
        <authorList>
            <person name="Stoll D.A."/>
            <person name="Danylec N."/>
            <person name="Huch M."/>
        </authorList>
    </citation>
    <scope>NUCLEOTIDE SEQUENCE [LARGE SCALE GENOMIC DNA]</scope>
    <source>
        <strain evidence="8 9">DSM 29508</strain>
    </source>
</reference>
<dbReference type="RefSeq" id="WP_135970322.1">
    <property type="nucleotide sequence ID" value="NZ_CAKODJ010000024.1"/>
</dbReference>
<keyword evidence="5 6" id="KW-0472">Membrane</keyword>
<evidence type="ECO:0000256" key="4">
    <source>
        <dbReference type="ARBA" id="ARBA00022989"/>
    </source>
</evidence>
<evidence type="ECO:0000256" key="1">
    <source>
        <dbReference type="ARBA" id="ARBA00004651"/>
    </source>
</evidence>
<dbReference type="Proteomes" id="UP000479639">
    <property type="component" value="Unassembled WGS sequence"/>
</dbReference>
<evidence type="ECO:0000256" key="2">
    <source>
        <dbReference type="ARBA" id="ARBA00022475"/>
    </source>
</evidence>
<dbReference type="PANTHER" id="PTHR35007">
    <property type="entry name" value="INTEGRAL MEMBRANE PROTEIN-RELATED"/>
    <property type="match status" value="1"/>
</dbReference>
<dbReference type="Pfam" id="PF00482">
    <property type="entry name" value="T2SSF"/>
    <property type="match status" value="1"/>
</dbReference>
<dbReference type="GO" id="GO:0005886">
    <property type="term" value="C:plasma membrane"/>
    <property type="evidence" value="ECO:0007669"/>
    <property type="project" value="UniProtKB-SubCell"/>
</dbReference>
<keyword evidence="9" id="KW-1185">Reference proteome</keyword>
<protein>
    <submittedName>
        <fullName evidence="8">Type II secretion system protein</fullName>
    </submittedName>
</protein>
<name>A0A7C8FX30_9ACTN</name>
<dbReference type="AlphaFoldDB" id="A0A7C8FX30"/>
<evidence type="ECO:0000313" key="8">
    <source>
        <dbReference type="EMBL" id="KAB1648680.1"/>
    </source>
</evidence>
<accession>A0A7C8FX30</accession>
<evidence type="ECO:0000256" key="3">
    <source>
        <dbReference type="ARBA" id="ARBA00022692"/>
    </source>
</evidence>
<comment type="subcellular location">
    <subcellularLocation>
        <location evidence="1">Cell membrane</location>
        <topology evidence="1">Multi-pass membrane protein</topology>
    </subcellularLocation>
</comment>